<reference evidence="9" key="1">
    <citation type="journal article" date="2024" name="Int. J. Syst. Evol. Microbiol.">
        <title>Methylomarinovum tepidoasis sp. nov., a moderately thermophilic methanotroph of the family Methylothermaceae isolated from a deep-sea hydrothermal field.</title>
        <authorList>
            <person name="Hirayama H."/>
            <person name="Takaki Y."/>
            <person name="Abe M."/>
            <person name="Miyazaki M."/>
            <person name="Uematsu K."/>
            <person name="Matsui Y."/>
            <person name="Takai K."/>
        </authorList>
    </citation>
    <scope>NUCLEOTIDE SEQUENCE [LARGE SCALE GENOMIC DNA]</scope>
    <source>
        <strain evidence="9">IT-9</strain>
    </source>
</reference>
<dbReference type="Gene3D" id="6.10.340.10">
    <property type="match status" value="1"/>
</dbReference>
<dbReference type="PROSITE" id="PS50885">
    <property type="entry name" value="HAMP"/>
    <property type="match status" value="1"/>
</dbReference>
<dbReference type="EC" id="2.7.7.65" evidence="2"/>
<dbReference type="InterPro" id="IPR050469">
    <property type="entry name" value="Diguanylate_Cyclase"/>
</dbReference>
<evidence type="ECO:0000259" key="7">
    <source>
        <dbReference type="PROSITE" id="PS50887"/>
    </source>
</evidence>
<dbReference type="GO" id="GO:0052621">
    <property type="term" value="F:diguanylate cyclase activity"/>
    <property type="evidence" value="ECO:0007669"/>
    <property type="project" value="UniProtKB-EC"/>
</dbReference>
<dbReference type="NCBIfam" id="TIGR00254">
    <property type="entry name" value="GGDEF"/>
    <property type="match status" value="1"/>
</dbReference>
<dbReference type="InterPro" id="IPR000160">
    <property type="entry name" value="GGDEF_dom"/>
</dbReference>
<keyword evidence="5" id="KW-1133">Transmembrane helix</keyword>
<dbReference type="GO" id="GO:0007165">
    <property type="term" value="P:signal transduction"/>
    <property type="evidence" value="ECO:0007669"/>
    <property type="project" value="InterPro"/>
</dbReference>
<dbReference type="InterPro" id="IPR029787">
    <property type="entry name" value="Nucleotide_cyclase"/>
</dbReference>
<comment type="catalytic activity">
    <reaction evidence="3">
        <text>2 GTP = 3',3'-c-di-GMP + 2 diphosphate</text>
        <dbReference type="Rhea" id="RHEA:24898"/>
        <dbReference type="ChEBI" id="CHEBI:33019"/>
        <dbReference type="ChEBI" id="CHEBI:37565"/>
        <dbReference type="ChEBI" id="CHEBI:58805"/>
        <dbReference type="EC" id="2.7.7.65"/>
    </reaction>
</comment>
<keyword evidence="5" id="KW-0472">Membrane</keyword>
<dbReference type="SUPFAM" id="SSF55073">
    <property type="entry name" value="Nucleotide cyclase"/>
    <property type="match status" value="1"/>
</dbReference>
<feature type="transmembrane region" description="Helical" evidence="5">
    <location>
        <begin position="140"/>
        <end position="161"/>
    </location>
</feature>
<feature type="domain" description="GGDEF" evidence="7">
    <location>
        <begin position="295"/>
        <end position="424"/>
    </location>
</feature>
<feature type="transmembrane region" description="Helical" evidence="5">
    <location>
        <begin position="71"/>
        <end position="91"/>
    </location>
</feature>
<dbReference type="AlphaFoldDB" id="A0AAU9C5J2"/>
<dbReference type="PANTHER" id="PTHR45138:SF9">
    <property type="entry name" value="DIGUANYLATE CYCLASE DGCM-RELATED"/>
    <property type="match status" value="1"/>
</dbReference>
<dbReference type="InterPro" id="IPR043128">
    <property type="entry name" value="Rev_trsase/Diguanyl_cyclase"/>
</dbReference>
<proteinExistence type="predicted"/>
<feature type="coiled-coil region" evidence="4">
    <location>
        <begin position="222"/>
        <end position="264"/>
    </location>
</feature>
<dbReference type="Pfam" id="PF00990">
    <property type="entry name" value="GGDEF"/>
    <property type="match status" value="1"/>
</dbReference>
<dbReference type="CDD" id="cd01949">
    <property type="entry name" value="GGDEF"/>
    <property type="match status" value="1"/>
</dbReference>
<dbReference type="PANTHER" id="PTHR45138">
    <property type="entry name" value="REGULATORY COMPONENTS OF SENSORY TRANSDUCTION SYSTEM"/>
    <property type="match status" value="1"/>
</dbReference>
<evidence type="ECO:0000256" key="5">
    <source>
        <dbReference type="SAM" id="Phobius"/>
    </source>
</evidence>
<dbReference type="InterPro" id="IPR003660">
    <property type="entry name" value="HAMP_dom"/>
</dbReference>
<comment type="cofactor">
    <cofactor evidence="1">
        <name>Mg(2+)</name>
        <dbReference type="ChEBI" id="CHEBI:18420"/>
    </cofactor>
</comment>
<dbReference type="PROSITE" id="PS50887">
    <property type="entry name" value="GGDEF"/>
    <property type="match status" value="1"/>
</dbReference>
<dbReference type="CDD" id="cd06225">
    <property type="entry name" value="HAMP"/>
    <property type="match status" value="1"/>
</dbReference>
<evidence type="ECO:0000256" key="3">
    <source>
        <dbReference type="ARBA" id="ARBA00034247"/>
    </source>
</evidence>
<dbReference type="Gene3D" id="3.30.70.270">
    <property type="match status" value="1"/>
</dbReference>
<evidence type="ECO:0000256" key="2">
    <source>
        <dbReference type="ARBA" id="ARBA00012528"/>
    </source>
</evidence>
<evidence type="ECO:0000256" key="4">
    <source>
        <dbReference type="SAM" id="Coils"/>
    </source>
</evidence>
<dbReference type="SMART" id="SM00267">
    <property type="entry name" value="GGDEF"/>
    <property type="match status" value="1"/>
</dbReference>
<evidence type="ECO:0000256" key="1">
    <source>
        <dbReference type="ARBA" id="ARBA00001946"/>
    </source>
</evidence>
<keyword evidence="9" id="KW-1185">Reference proteome</keyword>
<keyword evidence="8" id="KW-0808">Transferase</keyword>
<dbReference type="KEGG" id="mcau:MIT9_P0757"/>
<dbReference type="EMBL" id="AP024714">
    <property type="protein sequence ID" value="BCX81179.1"/>
    <property type="molecule type" value="Genomic_DNA"/>
</dbReference>
<evidence type="ECO:0000259" key="6">
    <source>
        <dbReference type="PROSITE" id="PS50885"/>
    </source>
</evidence>
<feature type="transmembrane region" description="Helical" evidence="5">
    <location>
        <begin position="12"/>
        <end position="33"/>
    </location>
</feature>
<evidence type="ECO:0000313" key="9">
    <source>
        <dbReference type="Proteomes" id="UP001321825"/>
    </source>
</evidence>
<dbReference type="FunFam" id="3.30.70.270:FF:000001">
    <property type="entry name" value="Diguanylate cyclase domain protein"/>
    <property type="match status" value="1"/>
</dbReference>
<evidence type="ECO:0000313" key="8">
    <source>
        <dbReference type="EMBL" id="BCX81179.1"/>
    </source>
</evidence>
<sequence>MKRPRSVVQKLIRLTFASYLGITLVLTAIQMAVSWRQEQGNLARELALLTQAYRNSLEKAVWDLNQSQIDALLSGMLSLPSIAGVSLTYAGHEKRLGHIERFQPRHVQTLFLDLDPPYPIGKLTLYAEPDIILARLRWPYLVLIGNALLKTLALWMILSWFGRRLIGEPLHALEDRISKLNWAEMQRGKEQIDRLAQQLGPVHGDDEVARLARAFSRMGGRLAESKKALEQLQHNLERQVAERTRQLEIVNQQLEARNRALERLSTTDTLTGVANRGKLEQVLENEILRCDRYDKVLSVILTDVDHFKHINDTYGHQQGDHVLQQLCRVLEIHLRHTDTLGRWGGEEFLIVATETDLTETERLAPRLRKAVEQHDFGLDLPVTASFGVACYQRHDDLVSLFAKVDAALYQAKTGGRNQVRVVKSSKGSRNDETA</sequence>
<accession>A0AAU9C5J2</accession>
<keyword evidence="8" id="KW-0548">Nucleotidyltransferase</keyword>
<gene>
    <name evidence="8" type="ORF">MIT9_P0757</name>
</gene>
<keyword evidence="4" id="KW-0175">Coiled coil</keyword>
<dbReference type="GO" id="GO:0016020">
    <property type="term" value="C:membrane"/>
    <property type="evidence" value="ECO:0007669"/>
    <property type="project" value="InterPro"/>
</dbReference>
<protein>
    <recommendedName>
        <fullName evidence="2">diguanylate cyclase</fullName>
        <ecNumber evidence="2">2.7.7.65</ecNumber>
    </recommendedName>
</protein>
<keyword evidence="5" id="KW-0812">Transmembrane</keyword>
<dbReference type="Proteomes" id="UP001321825">
    <property type="component" value="Chromosome"/>
</dbReference>
<feature type="domain" description="HAMP" evidence="6">
    <location>
        <begin position="201"/>
        <end position="227"/>
    </location>
</feature>
<organism evidence="8 9">
    <name type="scientific">Methylomarinovum caldicuralii</name>
    <dbReference type="NCBI Taxonomy" id="438856"/>
    <lineage>
        <taxon>Bacteria</taxon>
        <taxon>Pseudomonadati</taxon>
        <taxon>Pseudomonadota</taxon>
        <taxon>Gammaproteobacteria</taxon>
        <taxon>Methylococcales</taxon>
        <taxon>Methylothermaceae</taxon>
        <taxon>Methylomarinovum</taxon>
    </lineage>
</organism>
<name>A0AAU9C5J2_9GAMM</name>